<dbReference type="EC" id="4.2.1.1" evidence="4"/>
<reference evidence="5" key="2">
    <citation type="submission" date="2022-08" db="UniProtKB">
        <authorList>
            <consortium name="EnsemblMetazoa"/>
        </authorList>
    </citation>
    <scope>IDENTIFICATION</scope>
    <source>
        <strain evidence="5">STECLA/ALBI9_A</strain>
    </source>
</reference>
<evidence type="ECO:0000256" key="3">
    <source>
        <dbReference type="ARBA" id="ARBA00022833"/>
    </source>
</evidence>
<evidence type="ECO:0000256" key="2">
    <source>
        <dbReference type="ARBA" id="ARBA00022723"/>
    </source>
</evidence>
<dbReference type="SMART" id="SM01057">
    <property type="entry name" value="Carb_anhydrase"/>
    <property type="match status" value="1"/>
</dbReference>
<keyword evidence="4" id="KW-0456">Lyase</keyword>
<dbReference type="CDD" id="cd00326">
    <property type="entry name" value="alpha_CA"/>
    <property type="match status" value="1"/>
</dbReference>
<dbReference type="KEGG" id="aali:118460936"/>
<proteinExistence type="inferred from homology"/>
<dbReference type="PROSITE" id="PS51144">
    <property type="entry name" value="ALPHA_CA_2"/>
    <property type="match status" value="1"/>
</dbReference>
<comment type="catalytic activity">
    <reaction evidence="4">
        <text>hydrogencarbonate + H(+) = CO2 + H2O</text>
        <dbReference type="Rhea" id="RHEA:10748"/>
        <dbReference type="ChEBI" id="CHEBI:15377"/>
        <dbReference type="ChEBI" id="CHEBI:15378"/>
        <dbReference type="ChEBI" id="CHEBI:16526"/>
        <dbReference type="ChEBI" id="CHEBI:17544"/>
        <dbReference type="EC" id="4.2.1.1"/>
    </reaction>
</comment>
<dbReference type="RefSeq" id="XP_035781596.1">
    <property type="nucleotide sequence ID" value="XM_035925703.1"/>
</dbReference>
<dbReference type="InterPro" id="IPR001148">
    <property type="entry name" value="CA_dom"/>
</dbReference>
<dbReference type="GO" id="GO:0008270">
    <property type="term" value="F:zinc ion binding"/>
    <property type="evidence" value="ECO:0007669"/>
    <property type="project" value="UniProtKB-UniRule"/>
</dbReference>
<evidence type="ECO:0000313" key="5">
    <source>
        <dbReference type="EnsemblMetazoa" id="AALB007719-PA"/>
    </source>
</evidence>
<keyword evidence="3 4" id="KW-0862">Zinc</keyword>
<dbReference type="PROSITE" id="PS00162">
    <property type="entry name" value="ALPHA_CA_1"/>
    <property type="match status" value="1"/>
</dbReference>
<accession>A0A182FMF9</accession>
<sequence>MKCLALVHLIACILFAGSSADDEWHYPSPDPTGVINEPEAWGGQCDSGRRQSPIALSRAAAVRGEFGPLIFNNYKLPIRQAQLTNTGHSVQVNNNDTSVTIQGGGLPGRYVLDQLHFHWGSEHTIDGVRYALELHLVHHSTLYPTLNDAVAVKNGVAVIGVLFHVAAQPNMHIGTILETAIDIRSVAGKVAPLKAKLAPNSLLPANRTAYFRYEGSLTTPACAESVLWTVFTESVPLSLDQVDQFKVIHDQSGHELVNNYRSVQPLNARSLVYAREWDRLSESASAGASTAVPVPVATLLLALLVSSLASFSRTSLK</sequence>
<dbReference type="AlphaFoldDB" id="A0A182FMF9"/>
<dbReference type="Pfam" id="PF00194">
    <property type="entry name" value="Carb_anhydrase"/>
    <property type="match status" value="1"/>
</dbReference>
<dbReference type="SUPFAM" id="SSF51069">
    <property type="entry name" value="Carbonic anhydrase"/>
    <property type="match status" value="1"/>
</dbReference>
<dbReference type="GeneID" id="118460936"/>
<dbReference type="Proteomes" id="UP000069272">
    <property type="component" value="Chromosome X"/>
</dbReference>
<dbReference type="VEuPathDB" id="VectorBase:AALB007719"/>
<dbReference type="EnsemblMetazoa" id="AALB007719-RA">
    <property type="protein sequence ID" value="AALB007719-PA"/>
    <property type="gene ID" value="AALB007719"/>
</dbReference>
<dbReference type="InterPro" id="IPR036398">
    <property type="entry name" value="CA_dom_sf"/>
</dbReference>
<dbReference type="GO" id="GO:0004089">
    <property type="term" value="F:carbonate dehydratase activity"/>
    <property type="evidence" value="ECO:0007669"/>
    <property type="project" value="UniProtKB-UniRule"/>
</dbReference>
<evidence type="ECO:0000313" key="6">
    <source>
        <dbReference type="Proteomes" id="UP000069272"/>
    </source>
</evidence>
<dbReference type="PANTHER" id="PTHR18952:SF270">
    <property type="entry name" value="CARBONIC ANHYDRASE"/>
    <property type="match status" value="1"/>
</dbReference>
<feature type="chain" id="PRO_5036529258" description="Carbonic anhydrase" evidence="4">
    <location>
        <begin position="21"/>
        <end position="317"/>
    </location>
</feature>
<dbReference type="Gene3D" id="3.10.200.10">
    <property type="entry name" value="Alpha carbonic anhydrase"/>
    <property type="match status" value="1"/>
</dbReference>
<name>A0A182FMF9_ANOAL</name>
<keyword evidence="2 4" id="KW-0479">Metal-binding</keyword>
<dbReference type="CTD" id="41238"/>
<dbReference type="InterPro" id="IPR018338">
    <property type="entry name" value="Carbonic_anhydrase_a-class_CS"/>
</dbReference>
<dbReference type="GO" id="GO:0005737">
    <property type="term" value="C:cytoplasm"/>
    <property type="evidence" value="ECO:0007669"/>
    <property type="project" value="TreeGrafter"/>
</dbReference>
<evidence type="ECO:0000256" key="4">
    <source>
        <dbReference type="RuleBase" id="RU367011"/>
    </source>
</evidence>
<keyword evidence="6" id="KW-1185">Reference proteome</keyword>
<organism evidence="5 6">
    <name type="scientific">Anopheles albimanus</name>
    <name type="common">New world malaria mosquito</name>
    <dbReference type="NCBI Taxonomy" id="7167"/>
    <lineage>
        <taxon>Eukaryota</taxon>
        <taxon>Metazoa</taxon>
        <taxon>Ecdysozoa</taxon>
        <taxon>Arthropoda</taxon>
        <taxon>Hexapoda</taxon>
        <taxon>Insecta</taxon>
        <taxon>Pterygota</taxon>
        <taxon>Neoptera</taxon>
        <taxon>Endopterygota</taxon>
        <taxon>Diptera</taxon>
        <taxon>Nematocera</taxon>
        <taxon>Culicoidea</taxon>
        <taxon>Culicidae</taxon>
        <taxon>Anophelinae</taxon>
        <taxon>Anopheles</taxon>
    </lineage>
</organism>
<reference evidence="5 6" key="1">
    <citation type="journal article" date="2017" name="G3 (Bethesda)">
        <title>The Physical Genome Mapping of Anopheles albimanus Corrected Scaffold Misassemblies and Identified Interarm Rearrangements in Genus Anopheles.</title>
        <authorList>
            <person name="Artemov G.N."/>
            <person name="Peery A.N."/>
            <person name="Jiang X."/>
            <person name="Tu Z."/>
            <person name="Stegniy V.N."/>
            <person name="Sharakhova M.V."/>
            <person name="Sharakhov I.V."/>
        </authorList>
    </citation>
    <scope>NUCLEOTIDE SEQUENCE [LARGE SCALE GENOMIC DNA]</scope>
    <source>
        <strain evidence="5 6">ALBI9_A</strain>
    </source>
</reference>
<dbReference type="OrthoDB" id="429145at2759"/>
<dbReference type="InterPro" id="IPR023561">
    <property type="entry name" value="Carbonic_anhydrase_a-class"/>
</dbReference>
<feature type="signal peptide" evidence="4">
    <location>
        <begin position="1"/>
        <end position="20"/>
    </location>
</feature>
<dbReference type="STRING" id="7167.A0A182FMF9"/>
<keyword evidence="4" id="KW-0732">Signal</keyword>
<comment type="similarity">
    <text evidence="1 4">Belongs to the alpha-carbonic anhydrase family.</text>
</comment>
<comment type="cofactor">
    <cofactor evidence="4">
        <name>Zn(2+)</name>
        <dbReference type="ChEBI" id="CHEBI:29105"/>
    </cofactor>
</comment>
<comment type="function">
    <text evidence="4">Reversible hydration of carbon dioxide.</text>
</comment>
<protein>
    <recommendedName>
        <fullName evidence="4">Carbonic anhydrase</fullName>
        <ecNumber evidence="4">4.2.1.1</ecNumber>
    </recommendedName>
</protein>
<evidence type="ECO:0000256" key="1">
    <source>
        <dbReference type="ARBA" id="ARBA00010718"/>
    </source>
</evidence>
<dbReference type="VEuPathDB" id="VectorBase:AALB20_036421"/>
<dbReference type="PANTHER" id="PTHR18952">
    <property type="entry name" value="CARBONIC ANHYDRASE"/>
    <property type="match status" value="1"/>
</dbReference>